<organism evidence="2 3">
    <name type="scientific">Natronococcus pandeyae</name>
    <dbReference type="NCBI Taxonomy" id="2055836"/>
    <lineage>
        <taxon>Archaea</taxon>
        <taxon>Methanobacteriati</taxon>
        <taxon>Methanobacteriota</taxon>
        <taxon>Stenosarchaea group</taxon>
        <taxon>Halobacteria</taxon>
        <taxon>Halobacteriales</taxon>
        <taxon>Natrialbaceae</taxon>
        <taxon>Natronococcus</taxon>
    </lineage>
</organism>
<name>A0A8J8PYV8_9EURY</name>
<dbReference type="Proteomes" id="UP000766904">
    <property type="component" value="Unassembled WGS sequence"/>
</dbReference>
<dbReference type="Pfam" id="PF18545">
    <property type="entry name" value="HalOD1"/>
    <property type="match status" value="1"/>
</dbReference>
<evidence type="ECO:0000259" key="1">
    <source>
        <dbReference type="Pfam" id="PF18545"/>
    </source>
</evidence>
<accession>A0A8J8PYV8</accession>
<proteinExistence type="predicted"/>
<comment type="caution">
    <text evidence="2">The sequence shown here is derived from an EMBL/GenBank/DDBJ whole genome shotgun (WGS) entry which is preliminary data.</text>
</comment>
<keyword evidence="3" id="KW-1185">Reference proteome</keyword>
<dbReference type="AlphaFoldDB" id="A0A8J8PYV8"/>
<dbReference type="InterPro" id="IPR040624">
    <property type="entry name" value="HalOD1"/>
</dbReference>
<dbReference type="EMBL" id="PHNJ01000021">
    <property type="protein sequence ID" value="TYL36182.1"/>
    <property type="molecule type" value="Genomic_DNA"/>
</dbReference>
<evidence type="ECO:0000313" key="3">
    <source>
        <dbReference type="Proteomes" id="UP000766904"/>
    </source>
</evidence>
<sequence length="69" mass="7164">MVAVVSAVARVSGEDPFELPPLNNVINADALNELVASDRHTGLESVSFEYAGYNVVATGSGEVKVTSKA</sequence>
<feature type="domain" description="Halobacterial output" evidence="1">
    <location>
        <begin position="2"/>
        <end position="66"/>
    </location>
</feature>
<evidence type="ECO:0000313" key="2">
    <source>
        <dbReference type="EMBL" id="TYL36182.1"/>
    </source>
</evidence>
<protein>
    <recommendedName>
        <fullName evidence="1">Halobacterial output domain-containing protein</fullName>
    </recommendedName>
</protein>
<gene>
    <name evidence="2" type="ORF">CV102_23870</name>
</gene>
<reference evidence="2" key="1">
    <citation type="submission" date="2017-11" db="EMBL/GenBank/DDBJ databases">
        <authorList>
            <person name="Kajale S.C."/>
            <person name="Sharma A."/>
        </authorList>
    </citation>
    <scope>NUCLEOTIDE SEQUENCE</scope>
    <source>
        <strain evidence="2">LS1_42</strain>
    </source>
</reference>